<evidence type="ECO:0000313" key="3">
    <source>
        <dbReference type="Proteomes" id="UP000010474"/>
    </source>
</evidence>
<organism evidence="2 3">
    <name type="scientific">Anabaena cylindrica (strain ATCC 27899 / PCC 7122)</name>
    <dbReference type="NCBI Taxonomy" id="272123"/>
    <lineage>
        <taxon>Bacteria</taxon>
        <taxon>Bacillati</taxon>
        <taxon>Cyanobacteriota</taxon>
        <taxon>Cyanophyceae</taxon>
        <taxon>Nostocales</taxon>
        <taxon>Nostocaceae</taxon>
        <taxon>Anabaena</taxon>
    </lineage>
</organism>
<sequence length="54" mass="6439">MIVTDVGWVVERKRIPAGHYVNAEQWDENQHFKTLWMLGFTLFNPTYASIAFFY</sequence>
<dbReference type="EMBL" id="CP003659">
    <property type="protein sequence ID" value="AFZ59368.1"/>
    <property type="molecule type" value="Genomic_DNA"/>
</dbReference>
<dbReference type="HOGENOM" id="CLU_3039793_0_0_3"/>
<dbReference type="AlphaFoldDB" id="K9ZJG0"/>
<keyword evidence="1" id="KW-1133">Transmembrane helix</keyword>
<proteinExistence type="predicted"/>
<keyword evidence="1" id="KW-0472">Membrane</keyword>
<dbReference type="PATRIC" id="fig|272123.3.peg.4342"/>
<dbReference type="Proteomes" id="UP000010474">
    <property type="component" value="Chromosome"/>
</dbReference>
<gene>
    <name evidence="2" type="ordered locus">Anacy_3997</name>
</gene>
<dbReference type="KEGG" id="acy:Anacy_3997"/>
<keyword evidence="3" id="KW-1185">Reference proteome</keyword>
<evidence type="ECO:0000256" key="1">
    <source>
        <dbReference type="SAM" id="Phobius"/>
    </source>
</evidence>
<reference evidence="3" key="1">
    <citation type="journal article" date="2013" name="Proc. Natl. Acad. Sci. U.S.A.">
        <title>Improving the coverage of the cyanobacterial phylum using diversity-driven genome sequencing.</title>
        <authorList>
            <person name="Shih P.M."/>
            <person name="Wu D."/>
            <person name="Latifi A."/>
            <person name="Axen S.D."/>
            <person name="Fewer D.P."/>
            <person name="Talla E."/>
            <person name="Calteau A."/>
            <person name="Cai F."/>
            <person name="Tandeau de Marsac N."/>
            <person name="Rippka R."/>
            <person name="Herdman M."/>
            <person name="Sivonen K."/>
            <person name="Coursin T."/>
            <person name="Laurent T."/>
            <person name="Goodwin L."/>
            <person name="Nolan M."/>
            <person name="Davenport K.W."/>
            <person name="Han C.S."/>
            <person name="Rubin E.M."/>
            <person name="Eisen J.A."/>
            <person name="Woyke T."/>
            <person name="Gugger M."/>
            <person name="Kerfeld C.A."/>
        </authorList>
    </citation>
    <scope>NUCLEOTIDE SEQUENCE [LARGE SCALE GENOMIC DNA]</scope>
    <source>
        <strain evidence="3">ATCC 27899 / PCC 7122</strain>
    </source>
</reference>
<evidence type="ECO:0000313" key="2">
    <source>
        <dbReference type="EMBL" id="AFZ59368.1"/>
    </source>
</evidence>
<name>K9ZJG0_ANACC</name>
<feature type="transmembrane region" description="Helical" evidence="1">
    <location>
        <begin position="35"/>
        <end position="53"/>
    </location>
</feature>
<keyword evidence="1" id="KW-0812">Transmembrane</keyword>
<protein>
    <submittedName>
        <fullName evidence="2">Uncharacterized protein</fullName>
    </submittedName>
</protein>
<accession>K9ZJG0</accession>